<keyword evidence="1" id="KW-0732">Signal</keyword>
<dbReference type="SUPFAM" id="SSF54427">
    <property type="entry name" value="NTF2-like"/>
    <property type="match status" value="1"/>
</dbReference>
<reference evidence="3" key="1">
    <citation type="journal article" date="2019" name="Int. J. Syst. Evol. Microbiol.">
        <title>The Global Catalogue of Microorganisms (GCM) 10K type strain sequencing project: providing services to taxonomists for standard genome sequencing and annotation.</title>
        <authorList>
            <consortium name="The Broad Institute Genomics Platform"/>
            <consortium name="The Broad Institute Genome Sequencing Center for Infectious Disease"/>
            <person name="Wu L."/>
            <person name="Ma J."/>
        </authorList>
    </citation>
    <scope>NUCLEOTIDE SEQUENCE [LARGE SCALE GENOMIC DNA]</scope>
    <source>
        <strain evidence="3">CCM 4481</strain>
    </source>
</reference>
<dbReference type="InterPro" id="IPR032710">
    <property type="entry name" value="NTF2-like_dom_sf"/>
</dbReference>
<dbReference type="PROSITE" id="PS51257">
    <property type="entry name" value="PROKAR_LIPOPROTEIN"/>
    <property type="match status" value="1"/>
</dbReference>
<organism evidence="2 3">
    <name type="scientific">Dyella halodurans</name>
    <dbReference type="NCBI Taxonomy" id="1920171"/>
    <lineage>
        <taxon>Bacteria</taxon>
        <taxon>Pseudomonadati</taxon>
        <taxon>Pseudomonadota</taxon>
        <taxon>Gammaproteobacteria</taxon>
        <taxon>Lysobacterales</taxon>
        <taxon>Rhodanobacteraceae</taxon>
        <taxon>Dyella</taxon>
    </lineage>
</organism>
<protein>
    <recommendedName>
        <fullName evidence="4">Nuclear transport factor 2 family protein</fullName>
    </recommendedName>
</protein>
<comment type="caution">
    <text evidence="2">The sequence shown here is derived from an EMBL/GenBank/DDBJ whole genome shotgun (WGS) entry which is preliminary data.</text>
</comment>
<evidence type="ECO:0000256" key="1">
    <source>
        <dbReference type="SAM" id="SignalP"/>
    </source>
</evidence>
<name>A0ABV9C0W7_9GAMM</name>
<gene>
    <name evidence="2" type="ORF">ACFO5W_08260</name>
</gene>
<keyword evidence="3" id="KW-1185">Reference proteome</keyword>
<evidence type="ECO:0000313" key="3">
    <source>
        <dbReference type="Proteomes" id="UP001595961"/>
    </source>
</evidence>
<evidence type="ECO:0008006" key="4">
    <source>
        <dbReference type="Google" id="ProtNLM"/>
    </source>
</evidence>
<proteinExistence type="predicted"/>
<sequence length="145" mass="15718">MRKIRSKILFCTVALAVLAGCRSTPDEALIRQGIDAAANAAEHAHASALAEVLSEDFDGNAGALARSDLLQLLRAAALRGETIHALSGPVELEQRGERYVARFTVTLTSGGKLLPAQMGVYQVETAWRRDGHQWLCYSATWVPQM</sequence>
<feature type="chain" id="PRO_5045141658" description="Nuclear transport factor 2 family protein" evidence="1">
    <location>
        <begin position="20"/>
        <end position="145"/>
    </location>
</feature>
<feature type="signal peptide" evidence="1">
    <location>
        <begin position="1"/>
        <end position="19"/>
    </location>
</feature>
<accession>A0ABV9C0W7</accession>
<dbReference type="EMBL" id="JBHSGA010000013">
    <property type="protein sequence ID" value="MFC4526629.1"/>
    <property type="molecule type" value="Genomic_DNA"/>
</dbReference>
<evidence type="ECO:0000313" key="2">
    <source>
        <dbReference type="EMBL" id="MFC4526629.1"/>
    </source>
</evidence>
<dbReference type="Proteomes" id="UP001595961">
    <property type="component" value="Unassembled WGS sequence"/>
</dbReference>
<dbReference type="RefSeq" id="WP_266151390.1">
    <property type="nucleotide sequence ID" value="NZ_CP064028.1"/>
</dbReference>